<feature type="signal peptide" evidence="1">
    <location>
        <begin position="1"/>
        <end position="19"/>
    </location>
</feature>
<accession>A0A1I8N4D2</accession>
<gene>
    <name evidence="2" type="primary">101901361</name>
</gene>
<evidence type="ECO:0000313" key="2">
    <source>
        <dbReference type="EnsemblMetazoa" id="MDOA004105-PC"/>
    </source>
</evidence>
<dbReference type="RefSeq" id="XP_005183002.2">
    <property type="nucleotide sequence ID" value="XM_005182945.4"/>
</dbReference>
<organism evidence="2">
    <name type="scientific">Musca domestica</name>
    <name type="common">House fly</name>
    <dbReference type="NCBI Taxonomy" id="7370"/>
    <lineage>
        <taxon>Eukaryota</taxon>
        <taxon>Metazoa</taxon>
        <taxon>Ecdysozoa</taxon>
        <taxon>Arthropoda</taxon>
        <taxon>Hexapoda</taxon>
        <taxon>Insecta</taxon>
        <taxon>Pterygota</taxon>
        <taxon>Neoptera</taxon>
        <taxon>Endopterygota</taxon>
        <taxon>Diptera</taxon>
        <taxon>Brachycera</taxon>
        <taxon>Muscomorpha</taxon>
        <taxon>Muscoidea</taxon>
        <taxon>Muscidae</taxon>
        <taxon>Musca</taxon>
    </lineage>
</organism>
<dbReference type="EnsemblMetazoa" id="MDOA004105-RC">
    <property type="protein sequence ID" value="MDOA004105-PC"/>
    <property type="gene ID" value="MDOA004105"/>
</dbReference>
<protein>
    <submittedName>
        <fullName evidence="2">Uncharacterized protein</fullName>
    </submittedName>
</protein>
<dbReference type="VEuPathDB" id="VectorBase:MDOMA2_010519"/>
<dbReference type="OrthoDB" id="10352445at2759"/>
<dbReference type="AlphaFoldDB" id="A0A1I8N4D2"/>
<dbReference type="VEuPathDB" id="VectorBase:MDOA004105"/>
<dbReference type="KEGG" id="mde:101901361"/>
<dbReference type="EnsemblMetazoa" id="MDOA004105-RB">
    <property type="protein sequence ID" value="MDOA004105-PB"/>
    <property type="gene ID" value="MDOA004105"/>
</dbReference>
<keyword evidence="1" id="KW-0732">Signal</keyword>
<feature type="chain" id="PRO_5014271650" evidence="1">
    <location>
        <begin position="20"/>
        <end position="171"/>
    </location>
</feature>
<reference evidence="2" key="1">
    <citation type="submission" date="2020-05" db="UniProtKB">
        <authorList>
            <consortium name="EnsemblMetazoa"/>
        </authorList>
    </citation>
    <scope>IDENTIFICATION</scope>
    <source>
        <strain evidence="2">Aabys</strain>
    </source>
</reference>
<dbReference type="VEuPathDB" id="VectorBase:MDOA011428"/>
<evidence type="ECO:0000256" key="1">
    <source>
        <dbReference type="SAM" id="SignalP"/>
    </source>
</evidence>
<dbReference type="EnsemblMetazoa" id="MDOA004105-RA">
    <property type="protein sequence ID" value="MDOA004105-PA"/>
    <property type="gene ID" value="MDOA004105"/>
</dbReference>
<proteinExistence type="predicted"/>
<dbReference type="EnsemblMetazoa" id="MDOA011428-RA">
    <property type="protein sequence ID" value="MDOA011428-PA"/>
    <property type="gene ID" value="MDOA011428"/>
</dbReference>
<sequence>MKVLIALLAIVVVIQTSHASPPNRAKRSDQFVQRFEKMGSLAKNLIPRTEVVILNTIQKIPKTNSYNKYRQDLQSYVNYLNQYKTKRGKCYEKSFDLIGKYAETMERYDKPNATEEARRVRSLLKECGSETLTRDLDEWIDAYEKSNFDVESQKLTSEDTRKIMTLLQEVC</sequence>
<name>A0A1I8N4D2_MUSDO</name>